<protein>
    <submittedName>
        <fullName evidence="1">Uncharacterized protein</fullName>
    </submittedName>
</protein>
<evidence type="ECO:0000313" key="2">
    <source>
        <dbReference type="Proteomes" id="UP000683511"/>
    </source>
</evidence>
<dbReference type="Proteomes" id="UP000683511">
    <property type="component" value="Chromosome"/>
</dbReference>
<dbReference type="KEGG" id="rsin:B6N60_04745"/>
<dbReference type="RefSeq" id="WP_190608640.1">
    <property type="nucleotide sequence ID" value="NZ_CP021056.1"/>
</dbReference>
<organism evidence="1 2">
    <name type="scientific">Richelia sinica FACHB-800</name>
    <dbReference type="NCBI Taxonomy" id="1357546"/>
    <lineage>
        <taxon>Bacteria</taxon>
        <taxon>Bacillati</taxon>
        <taxon>Cyanobacteriota</taxon>
        <taxon>Cyanophyceae</taxon>
        <taxon>Nostocales</taxon>
        <taxon>Nostocaceae</taxon>
        <taxon>Richelia</taxon>
    </lineage>
</organism>
<proteinExistence type="predicted"/>
<reference evidence="1" key="1">
    <citation type="submission" date="2017-04" db="EMBL/GenBank/DDBJ databases">
        <title>Genome deletions in a multicellular cyanobacterial endosymbiont for morphological adaptation in marine diatoms.</title>
        <authorList>
            <person name="Wang Y."/>
            <person name="Gao H."/>
            <person name="Li R."/>
            <person name="Xu X."/>
        </authorList>
    </citation>
    <scope>NUCLEOTIDE SEQUENCE</scope>
    <source>
        <strain evidence="1">FACHB 800</strain>
    </source>
</reference>
<dbReference type="EMBL" id="CP021056">
    <property type="protein sequence ID" value="QXE26018.1"/>
    <property type="molecule type" value="Genomic_DNA"/>
</dbReference>
<name>A0A975TDE6_9NOST</name>
<accession>A0A975TDE6</accession>
<gene>
    <name evidence="1" type="ORF">B6N60_04745</name>
</gene>
<evidence type="ECO:0000313" key="1">
    <source>
        <dbReference type="EMBL" id="QXE26018.1"/>
    </source>
</evidence>
<dbReference type="AlphaFoldDB" id="A0A975TDE6"/>
<sequence length="45" mass="5297">MRLRALRPKVEVLIPQDLRQRTAGDIAQEMLLYQDLLPYESTKIN</sequence>
<keyword evidence="2" id="KW-1185">Reference proteome</keyword>